<dbReference type="InterPro" id="IPR002302">
    <property type="entry name" value="Leu-tRNA-ligase"/>
</dbReference>
<dbReference type="Gene3D" id="3.40.50.620">
    <property type="entry name" value="HUPs"/>
    <property type="match status" value="2"/>
</dbReference>
<keyword evidence="2 9" id="KW-0963">Cytoplasm</keyword>
<keyword evidence="7 9" id="KW-0030">Aminoacyl-tRNA synthetase</keyword>
<feature type="domain" description="Aminoacyl-tRNA synthetase class Ia" evidence="11">
    <location>
        <begin position="421"/>
        <end position="622"/>
    </location>
</feature>
<comment type="subcellular location">
    <subcellularLocation>
        <location evidence="9">Cytoplasm</location>
    </subcellularLocation>
</comment>
<evidence type="ECO:0000256" key="6">
    <source>
        <dbReference type="ARBA" id="ARBA00022917"/>
    </source>
</evidence>
<comment type="caution">
    <text evidence="9">Lacks conserved residue(s) required for the propagation of feature annotation.</text>
</comment>
<feature type="domain" description="Leucyl-tRNA synthetase editing" evidence="14">
    <location>
        <begin position="223"/>
        <end position="406"/>
    </location>
</feature>
<keyword evidence="4 9" id="KW-0547">Nucleotide-binding</keyword>
<dbReference type="Gene3D" id="1.10.730.10">
    <property type="entry name" value="Isoleucyl-tRNA Synthetase, Domain 1"/>
    <property type="match status" value="1"/>
</dbReference>
<evidence type="ECO:0000256" key="3">
    <source>
        <dbReference type="ARBA" id="ARBA00022598"/>
    </source>
</evidence>
<dbReference type="EMBL" id="FLUN01000001">
    <property type="protein sequence ID" value="SBW06645.1"/>
    <property type="molecule type" value="Genomic_DNA"/>
</dbReference>
<evidence type="ECO:0000256" key="5">
    <source>
        <dbReference type="ARBA" id="ARBA00022840"/>
    </source>
</evidence>
<dbReference type="SUPFAM" id="SSF50677">
    <property type="entry name" value="ValRS/IleRS/LeuRS editing domain"/>
    <property type="match status" value="1"/>
</dbReference>
<dbReference type="Pfam" id="PF00133">
    <property type="entry name" value="tRNA-synt_1"/>
    <property type="match status" value="1"/>
</dbReference>
<dbReference type="GO" id="GO:0006429">
    <property type="term" value="P:leucyl-tRNA aminoacylation"/>
    <property type="evidence" value="ECO:0007669"/>
    <property type="project" value="UniProtKB-UniRule"/>
</dbReference>
<dbReference type="GO" id="GO:0002161">
    <property type="term" value="F:aminoacyl-tRNA deacylase activity"/>
    <property type="evidence" value="ECO:0007669"/>
    <property type="project" value="InterPro"/>
</dbReference>
<name>A0A212K572_9FIRM</name>
<evidence type="ECO:0000313" key="15">
    <source>
        <dbReference type="EMBL" id="SBW06645.1"/>
    </source>
</evidence>
<dbReference type="InterPro" id="IPR015413">
    <property type="entry name" value="Methionyl/Leucyl_tRNA_Synth"/>
</dbReference>
<dbReference type="Pfam" id="PF09334">
    <property type="entry name" value="tRNA-synt_1g"/>
    <property type="match status" value="1"/>
</dbReference>
<evidence type="ECO:0000259" key="14">
    <source>
        <dbReference type="Pfam" id="PF13603"/>
    </source>
</evidence>
<evidence type="ECO:0000256" key="10">
    <source>
        <dbReference type="RuleBase" id="RU363035"/>
    </source>
</evidence>
<comment type="similarity">
    <text evidence="1 9 10">Belongs to the class-I aminoacyl-tRNA synthetase family.</text>
</comment>
<dbReference type="CDD" id="cd07958">
    <property type="entry name" value="Anticodon_Ia_Leu_BEm"/>
    <property type="match status" value="1"/>
</dbReference>
<dbReference type="AlphaFoldDB" id="A0A212K572"/>
<feature type="domain" description="Methionyl/Valyl/Leucyl/Isoleucyl-tRNA synthetase anticodon-binding" evidence="12">
    <location>
        <begin position="658"/>
        <end position="769"/>
    </location>
</feature>
<evidence type="ECO:0000259" key="11">
    <source>
        <dbReference type="Pfam" id="PF00133"/>
    </source>
</evidence>
<dbReference type="NCBIfam" id="TIGR00396">
    <property type="entry name" value="leuS_bact"/>
    <property type="match status" value="1"/>
</dbReference>
<dbReference type="GO" id="GO:0004823">
    <property type="term" value="F:leucine-tRNA ligase activity"/>
    <property type="evidence" value="ECO:0007669"/>
    <property type="project" value="UniProtKB-UniRule"/>
</dbReference>
<proteinExistence type="inferred from homology"/>
<evidence type="ECO:0000256" key="4">
    <source>
        <dbReference type="ARBA" id="ARBA00022741"/>
    </source>
</evidence>
<keyword evidence="6 9" id="KW-0648">Protein biosynthesis</keyword>
<protein>
    <recommendedName>
        <fullName evidence="9">Leucine--tRNA ligase</fullName>
        <ecNumber evidence="9">6.1.1.4</ecNumber>
    </recommendedName>
    <alternativeName>
        <fullName evidence="9">Leucyl-tRNA synthetase</fullName>
        <shortName evidence="9">LeuRS</shortName>
    </alternativeName>
</protein>
<dbReference type="InterPro" id="IPR009008">
    <property type="entry name" value="Val/Leu/Ile-tRNA-synth_edit"/>
</dbReference>
<evidence type="ECO:0000256" key="8">
    <source>
        <dbReference type="ARBA" id="ARBA00047469"/>
    </source>
</evidence>
<dbReference type="FunFam" id="3.40.50.620:FF:000003">
    <property type="entry name" value="Leucine--tRNA ligase"/>
    <property type="match status" value="1"/>
</dbReference>
<dbReference type="InterPro" id="IPR009080">
    <property type="entry name" value="tRNAsynth_Ia_anticodon-bd"/>
</dbReference>
<dbReference type="Pfam" id="PF08264">
    <property type="entry name" value="Anticodon_1"/>
    <property type="match status" value="1"/>
</dbReference>
<dbReference type="CDD" id="cd00812">
    <property type="entry name" value="LeuRS_core"/>
    <property type="match status" value="1"/>
</dbReference>
<dbReference type="InterPro" id="IPR013155">
    <property type="entry name" value="M/V/L/I-tRNA-synth_anticd-bd"/>
</dbReference>
<evidence type="ECO:0000256" key="9">
    <source>
        <dbReference type="HAMAP-Rule" id="MF_00049"/>
    </source>
</evidence>
<evidence type="ECO:0000256" key="7">
    <source>
        <dbReference type="ARBA" id="ARBA00023146"/>
    </source>
</evidence>
<dbReference type="Gene3D" id="3.10.20.590">
    <property type="match status" value="1"/>
</dbReference>
<accession>A0A212K572</accession>
<evidence type="ECO:0000259" key="12">
    <source>
        <dbReference type="Pfam" id="PF08264"/>
    </source>
</evidence>
<keyword evidence="5 9" id="KW-0067">ATP-binding</keyword>
<comment type="catalytic activity">
    <reaction evidence="8 9">
        <text>tRNA(Leu) + L-leucine + ATP = L-leucyl-tRNA(Leu) + AMP + diphosphate</text>
        <dbReference type="Rhea" id="RHEA:11688"/>
        <dbReference type="Rhea" id="RHEA-COMP:9613"/>
        <dbReference type="Rhea" id="RHEA-COMP:9622"/>
        <dbReference type="ChEBI" id="CHEBI:30616"/>
        <dbReference type="ChEBI" id="CHEBI:33019"/>
        <dbReference type="ChEBI" id="CHEBI:57427"/>
        <dbReference type="ChEBI" id="CHEBI:78442"/>
        <dbReference type="ChEBI" id="CHEBI:78494"/>
        <dbReference type="ChEBI" id="CHEBI:456215"/>
        <dbReference type="EC" id="6.1.1.4"/>
    </reaction>
</comment>
<dbReference type="InterPro" id="IPR002300">
    <property type="entry name" value="aa-tRNA-synth_Ia"/>
</dbReference>
<dbReference type="InterPro" id="IPR014729">
    <property type="entry name" value="Rossmann-like_a/b/a_fold"/>
</dbReference>
<dbReference type="SUPFAM" id="SSF47323">
    <property type="entry name" value="Anticodon-binding domain of a subclass of class I aminoacyl-tRNA synthetases"/>
    <property type="match status" value="1"/>
</dbReference>
<sequence>MPEMKYDFAGIEPKWQKRWLEEKTYHCENHSDKPKFYGLVEFPYPSAQGLHVGHARPYTAMDVVARKKRMDGFNVLFPMGYDAFGLPTENYAIKNHIHPAKVTRDNIHNFTTQLQMLGYSFDWDRVINTTDPEYYKWTQWIFLQLYKKGLAYKTTMPVNWCTSCKCVLANEEVVDGVCERCGSPVIRKEKSQWMLKITEYAQRLIDGLDGLDFIDRVKTQQINWIGRSIGAEVDFGTTEGDKLTVFTTRPDTLFGATYMVIAPEHPYVKKWAHKLSNPDEVNAYVDAAARKSDFERSELAADKEKTGVELQGVRGINPVTRKEIPIFISDYVLVTYGTGAIMAVPAHDTRDWAFAKKFALPIVEVVAGGDVQEEAFTLKDDTGIMVNSGFMDGMTVKEAIPAMIMWLGVQGIGHEKVNYKLRDWVFSRQRYWGEPIPMIWCDKCGWVPLDESELPLHLPDVESYEPTDTGESPLSKMTDWVNTTCPHCGGPAKRETDTMPQWAGSSWYFLRYADPHNSDCLASKEALDYWSPVDWYNGGMEHTTLHLLYSRFWNNFLYDIGVAPTAEPYKKRTSHGMILGEGGEKMSKSRGNVVNPNDVIAEFGADTMRLYIMFIGDFEKAAAWSPNAVKGCKRFLDRVWNLADMAADSLAYSASNESAIHKTIKKVSDDIEAMKFNTAIAALMALVNDFYANGLTKGDLSSLLLMLSPFAPHVAEEMWESLGFAAKGMACQQSWPTYDAAKTVDAEVNMAVQVGGKLRGTVAMPLDSAQDAVVAAALADAKVAKFTDGMEIVKVIHVPNKLVNLIVKPQN</sequence>
<evidence type="ECO:0000259" key="13">
    <source>
        <dbReference type="Pfam" id="PF09334"/>
    </source>
</evidence>
<dbReference type="EC" id="6.1.1.4" evidence="9"/>
<dbReference type="GO" id="GO:0005524">
    <property type="term" value="F:ATP binding"/>
    <property type="evidence" value="ECO:0007669"/>
    <property type="project" value="UniProtKB-UniRule"/>
</dbReference>
<dbReference type="PROSITE" id="PS00178">
    <property type="entry name" value="AA_TRNA_LIGASE_I"/>
    <property type="match status" value="1"/>
</dbReference>
<dbReference type="FunFam" id="3.40.50.620:FF:000056">
    <property type="entry name" value="Leucine--tRNA ligase"/>
    <property type="match status" value="1"/>
</dbReference>
<gene>
    <name evidence="9 15" type="primary">leuS</name>
    <name evidence="15" type="ORF">KL86CLO1_12189</name>
</gene>
<organism evidence="15">
    <name type="scientific">uncultured Eubacteriales bacterium</name>
    <dbReference type="NCBI Taxonomy" id="172733"/>
    <lineage>
        <taxon>Bacteria</taxon>
        <taxon>Bacillati</taxon>
        <taxon>Bacillota</taxon>
        <taxon>Clostridia</taxon>
        <taxon>Eubacteriales</taxon>
        <taxon>environmental samples</taxon>
    </lineage>
</organism>
<dbReference type="PANTHER" id="PTHR43740:SF2">
    <property type="entry name" value="LEUCINE--TRNA LIGASE, MITOCHONDRIAL"/>
    <property type="match status" value="1"/>
</dbReference>
<dbReference type="Pfam" id="PF13603">
    <property type="entry name" value="tRNA-synt_1_2"/>
    <property type="match status" value="1"/>
</dbReference>
<keyword evidence="3 9" id="KW-0436">Ligase</keyword>
<dbReference type="HAMAP" id="MF_00049_B">
    <property type="entry name" value="Leu_tRNA_synth_B"/>
    <property type="match status" value="1"/>
</dbReference>
<evidence type="ECO:0000256" key="1">
    <source>
        <dbReference type="ARBA" id="ARBA00005594"/>
    </source>
</evidence>
<dbReference type="InterPro" id="IPR025709">
    <property type="entry name" value="Leu_tRNA-synth_edit"/>
</dbReference>
<evidence type="ECO:0000256" key="2">
    <source>
        <dbReference type="ARBA" id="ARBA00022490"/>
    </source>
</evidence>
<feature type="domain" description="Methionyl/Leucyl tRNA synthetase" evidence="13">
    <location>
        <begin position="42"/>
        <end position="185"/>
    </location>
</feature>
<dbReference type="GO" id="GO:0005829">
    <property type="term" value="C:cytosol"/>
    <property type="evidence" value="ECO:0007669"/>
    <property type="project" value="TreeGrafter"/>
</dbReference>
<reference evidence="15" key="1">
    <citation type="submission" date="2016-04" db="EMBL/GenBank/DDBJ databases">
        <authorList>
            <person name="Evans L.H."/>
            <person name="Alamgir A."/>
            <person name="Owens N."/>
            <person name="Weber N.D."/>
            <person name="Virtaneva K."/>
            <person name="Barbian K."/>
            <person name="Babar A."/>
            <person name="Rosenke K."/>
        </authorList>
    </citation>
    <scope>NUCLEOTIDE SEQUENCE</scope>
    <source>
        <strain evidence="15">86</strain>
    </source>
</reference>
<feature type="binding site" evidence="9">
    <location>
        <position position="588"/>
    </location>
    <ligand>
        <name>ATP</name>
        <dbReference type="ChEBI" id="CHEBI:30616"/>
    </ligand>
</feature>
<dbReference type="FunFam" id="1.10.730.10:FF:000002">
    <property type="entry name" value="Leucine--tRNA ligase"/>
    <property type="match status" value="1"/>
</dbReference>
<dbReference type="PRINTS" id="PR00985">
    <property type="entry name" value="TRNASYNTHLEU"/>
</dbReference>
<dbReference type="PANTHER" id="PTHR43740">
    <property type="entry name" value="LEUCYL-TRNA SYNTHETASE"/>
    <property type="match status" value="1"/>
</dbReference>
<feature type="short sequence motif" description="'KMSKS' region" evidence="9">
    <location>
        <begin position="585"/>
        <end position="589"/>
    </location>
</feature>
<dbReference type="InterPro" id="IPR001412">
    <property type="entry name" value="aa-tRNA-synth_I_CS"/>
</dbReference>
<dbReference type="SUPFAM" id="SSF52374">
    <property type="entry name" value="Nucleotidylyl transferase"/>
    <property type="match status" value="1"/>
</dbReference>